<comment type="caution">
    <text evidence="15">The sequence shown here is derived from an EMBL/GenBank/DDBJ whole genome shotgun (WGS) entry which is preliminary data.</text>
</comment>
<dbReference type="Pfam" id="PF07732">
    <property type="entry name" value="Cu-oxidase_3"/>
    <property type="match status" value="1"/>
</dbReference>
<dbReference type="InterPro" id="IPR008972">
    <property type="entry name" value="Cupredoxin"/>
</dbReference>
<dbReference type="CDD" id="cd04208">
    <property type="entry name" value="CuRO_2_CuNIR"/>
    <property type="match status" value="1"/>
</dbReference>
<keyword evidence="12" id="KW-0472">Membrane</keyword>
<comment type="similarity">
    <text evidence="3">Belongs to the multicopper oxidase family.</text>
</comment>
<evidence type="ECO:0000256" key="1">
    <source>
        <dbReference type="ARBA" id="ARBA00001960"/>
    </source>
</evidence>
<dbReference type="Pfam" id="PF13473">
    <property type="entry name" value="Cupredoxin_1"/>
    <property type="match status" value="1"/>
</dbReference>
<proteinExistence type="inferred from homology"/>
<keyword evidence="16" id="KW-1185">Reference proteome</keyword>
<dbReference type="EC" id="1.7.2.1" evidence="5"/>
<comment type="cofactor">
    <cofactor evidence="1">
        <name>Cu(+)</name>
        <dbReference type="ChEBI" id="CHEBI:49552"/>
    </cofactor>
</comment>
<feature type="transmembrane region" description="Helical" evidence="12">
    <location>
        <begin position="376"/>
        <end position="392"/>
    </location>
</feature>
<feature type="transmembrane region" description="Helical" evidence="12">
    <location>
        <begin position="398"/>
        <end position="420"/>
    </location>
</feature>
<dbReference type="Proteomes" id="UP001299046">
    <property type="component" value="Unassembled WGS sequence"/>
</dbReference>
<dbReference type="SUPFAM" id="SSF49503">
    <property type="entry name" value="Cupredoxins"/>
    <property type="match status" value="3"/>
</dbReference>
<gene>
    <name evidence="15" type="ORF">KV112_04580</name>
</gene>
<evidence type="ECO:0000256" key="8">
    <source>
        <dbReference type="ARBA" id="ARBA00022737"/>
    </source>
</evidence>
<evidence type="ECO:0000256" key="7">
    <source>
        <dbReference type="ARBA" id="ARBA00022723"/>
    </source>
</evidence>
<evidence type="ECO:0000313" key="15">
    <source>
        <dbReference type="EMBL" id="MEB3049024.1"/>
    </source>
</evidence>
<organism evidence="15 16">
    <name type="scientific">[Mycobacterium] zoologicum</name>
    <dbReference type="NCBI Taxonomy" id="2872311"/>
    <lineage>
        <taxon>Bacteria</taxon>
        <taxon>Bacillati</taxon>
        <taxon>Actinomycetota</taxon>
        <taxon>Actinomycetes</taxon>
        <taxon>Mycobacteriales</taxon>
        <taxon>Mycobacteriaceae</taxon>
        <taxon>Mycolicibacter</taxon>
    </lineage>
</organism>
<feature type="transmembrane region" description="Helical" evidence="12">
    <location>
        <begin position="292"/>
        <end position="315"/>
    </location>
</feature>
<evidence type="ECO:0000256" key="5">
    <source>
        <dbReference type="ARBA" id="ARBA00011882"/>
    </source>
</evidence>
<feature type="transmembrane region" description="Helical" evidence="12">
    <location>
        <begin position="440"/>
        <end position="462"/>
    </location>
</feature>
<evidence type="ECO:0000256" key="4">
    <source>
        <dbReference type="ARBA" id="ARBA00011233"/>
    </source>
</evidence>
<feature type="transmembrane region" description="Helical" evidence="12">
    <location>
        <begin position="103"/>
        <end position="125"/>
    </location>
</feature>
<dbReference type="Gene3D" id="2.60.40.420">
    <property type="entry name" value="Cupredoxins - blue copper proteins"/>
    <property type="match status" value="3"/>
</dbReference>
<keyword evidence="8" id="KW-0677">Repeat</keyword>
<feature type="transmembrane region" description="Helical" evidence="12">
    <location>
        <begin position="335"/>
        <end position="356"/>
    </location>
</feature>
<feature type="transmembrane region" description="Helical" evidence="12">
    <location>
        <begin position="242"/>
        <end position="262"/>
    </location>
</feature>
<evidence type="ECO:0000256" key="11">
    <source>
        <dbReference type="ARBA" id="ARBA00049340"/>
    </source>
</evidence>
<dbReference type="CDD" id="cd11020">
    <property type="entry name" value="CuRO_1_CuNIR"/>
    <property type="match status" value="1"/>
</dbReference>
<keyword evidence="10" id="KW-0186">Copper</keyword>
<feature type="transmembrane region" description="Helical" evidence="12">
    <location>
        <begin position="131"/>
        <end position="149"/>
    </location>
</feature>
<evidence type="ECO:0000259" key="14">
    <source>
        <dbReference type="Pfam" id="PF13473"/>
    </source>
</evidence>
<evidence type="ECO:0000256" key="10">
    <source>
        <dbReference type="ARBA" id="ARBA00023008"/>
    </source>
</evidence>
<evidence type="ECO:0000256" key="3">
    <source>
        <dbReference type="ARBA" id="ARBA00010609"/>
    </source>
</evidence>
<dbReference type="InterPro" id="IPR001287">
    <property type="entry name" value="NO2-reductase_Cu"/>
</dbReference>
<evidence type="ECO:0000313" key="16">
    <source>
        <dbReference type="Proteomes" id="UP001299046"/>
    </source>
</evidence>
<comment type="cofactor">
    <cofactor evidence="2">
        <name>Cu(2+)</name>
        <dbReference type="ChEBI" id="CHEBI:29036"/>
    </cofactor>
</comment>
<dbReference type="InterPro" id="IPR045087">
    <property type="entry name" value="Cu-oxidase_fam"/>
</dbReference>
<feature type="transmembrane region" description="Helical" evidence="12">
    <location>
        <begin position="63"/>
        <end position="82"/>
    </location>
</feature>
<evidence type="ECO:0000256" key="2">
    <source>
        <dbReference type="ARBA" id="ARBA00001973"/>
    </source>
</evidence>
<evidence type="ECO:0000256" key="6">
    <source>
        <dbReference type="ARBA" id="ARBA00017290"/>
    </source>
</evidence>
<keyword evidence="7" id="KW-0479">Metal-binding</keyword>
<feature type="domain" description="Plastocyanin-like" evidence="13">
    <location>
        <begin position="629"/>
        <end position="726"/>
    </location>
</feature>
<protein>
    <recommendedName>
        <fullName evidence="6">Copper-containing nitrite reductase</fullName>
        <ecNumber evidence="5">1.7.2.1</ecNumber>
    </recommendedName>
</protein>
<dbReference type="EMBL" id="JAYJJT010000004">
    <property type="protein sequence ID" value="MEB3049024.1"/>
    <property type="molecule type" value="Genomic_DNA"/>
</dbReference>
<dbReference type="InterPro" id="IPR011707">
    <property type="entry name" value="Cu-oxidase-like_N"/>
</dbReference>
<evidence type="ECO:0000256" key="9">
    <source>
        <dbReference type="ARBA" id="ARBA00023002"/>
    </source>
</evidence>
<evidence type="ECO:0000256" key="12">
    <source>
        <dbReference type="SAM" id="Phobius"/>
    </source>
</evidence>
<comment type="subunit">
    <text evidence="4">Homotrimer.</text>
</comment>
<evidence type="ECO:0000259" key="13">
    <source>
        <dbReference type="Pfam" id="PF07732"/>
    </source>
</evidence>
<keyword evidence="12" id="KW-0812">Transmembrane</keyword>
<dbReference type="RefSeq" id="WP_224865123.1">
    <property type="nucleotide sequence ID" value="NZ_JAYJJT010000004.1"/>
</dbReference>
<accession>A0ABU5YG48</accession>
<keyword evidence="9" id="KW-0560">Oxidoreductase</keyword>
<feature type="transmembrane region" description="Helical" evidence="12">
    <location>
        <begin position="204"/>
        <end position="222"/>
    </location>
</feature>
<dbReference type="InterPro" id="IPR028096">
    <property type="entry name" value="EfeO_Cupredoxin"/>
</dbReference>
<feature type="transmembrane region" description="Helical" evidence="12">
    <location>
        <begin position="268"/>
        <end position="285"/>
    </location>
</feature>
<dbReference type="PANTHER" id="PTHR11709">
    <property type="entry name" value="MULTI-COPPER OXIDASE"/>
    <property type="match status" value="1"/>
</dbReference>
<comment type="catalytic activity">
    <reaction evidence="11">
        <text>nitric oxide + Fe(III)-[cytochrome c] + H2O = Fe(II)-[cytochrome c] + nitrite + 2 H(+)</text>
        <dbReference type="Rhea" id="RHEA:15233"/>
        <dbReference type="Rhea" id="RHEA-COMP:10350"/>
        <dbReference type="Rhea" id="RHEA-COMP:14399"/>
        <dbReference type="ChEBI" id="CHEBI:15377"/>
        <dbReference type="ChEBI" id="CHEBI:15378"/>
        <dbReference type="ChEBI" id="CHEBI:16301"/>
        <dbReference type="ChEBI" id="CHEBI:16480"/>
        <dbReference type="ChEBI" id="CHEBI:29033"/>
        <dbReference type="ChEBI" id="CHEBI:29034"/>
        <dbReference type="EC" id="1.7.2.1"/>
    </reaction>
</comment>
<feature type="transmembrane region" description="Helical" evidence="12">
    <location>
        <begin position="161"/>
        <end position="184"/>
    </location>
</feature>
<reference evidence="15 16" key="1">
    <citation type="submission" date="2023-12" db="EMBL/GenBank/DDBJ databases">
        <title>Description of new species of Mycobacterium terrae complex isolated from sewage at the Sao Paulo Zoological Park Foundation in Brazil.</title>
        <authorList>
            <person name="Romagnoli C.L."/>
            <person name="Conceicao E.C."/>
            <person name="Machado E."/>
            <person name="Barreto L.B.P.F."/>
            <person name="Sharma A."/>
            <person name="Silva N.M."/>
            <person name="Marques L.E."/>
            <person name="Juliana M.A."/>
            <person name="Lourenco M.C.S."/>
            <person name="Digiampietri L.A."/>
            <person name="Suffys P.N."/>
            <person name="Viana-Niero C."/>
        </authorList>
    </citation>
    <scope>NUCLEOTIDE SEQUENCE [LARGE SCALE GENOMIC DNA]</scope>
    <source>
        <strain evidence="15 16">MYC123</strain>
    </source>
</reference>
<keyword evidence="12" id="KW-1133">Transmembrane helix</keyword>
<feature type="domain" description="EfeO-type cupredoxin-like" evidence="14">
    <location>
        <begin position="465"/>
        <end position="536"/>
    </location>
</feature>
<dbReference type="PANTHER" id="PTHR11709:SF394">
    <property type="entry name" value="FI03373P-RELATED"/>
    <property type="match status" value="1"/>
</dbReference>
<dbReference type="PRINTS" id="PR00695">
    <property type="entry name" value="CUNO2RDTASE"/>
</dbReference>
<sequence>MIQWGQPSVPVVAPGMAPSPAPPIAPRRRGGPRGPVFLGSNIVILGWLVVAVTLLLAHDAIAHPIWLPVHALLLGAATNAIVIWSGHFTPTLCRVPDPPHWHLVAKLAVLNTGVIAALGGVALGAMALTGLGGAVVAVVAVAHGVELFGMKKKALSARFDYLISFYLAALTALLIGSAVGAAMALGFNDVATWYPRLWTTHVHVMLYGWIGLTVVGTLFTLWPTTIREKITDRSYAMAHRALPVLAAGLGVAVVGLLAGSWWVTVAGLAGYAAGVVVAVVGLWPGRSFTGSAAWMMVGAICWLGIAVVVEAVGLIAARSTEGLPAFVEHTLLPLLAVGFVAQILMGALSQLLPVLVAHGPPIRKAAIAYLDQGWQVRVGAINVAVPLVAGPWHGVVPVIGWVLAAVAVAGFLLLALRLALPVALRGPLDPEAMRSHPKAVTAGVAVASLVAVSAALALGMGAPAPSGAAAVSGAAHTVEVTLNNMRFSPDVIDVPAGTRLVLRVTNADGLPHDLRVDTGEHTPRLTRGQTAVLDLGVVQQDRDVWCDVPGHKAAGMTMTIHAVGGVPRHEHSGGGHGGSTPAPMTLDLAADPSPGWTPHDAVLAPATPGVHRVELRAIDRELEVAPGRREVRWTFGGVEPAPTLHGKVGDTFEITLINDATMGHGIDFHAGALAPDQPMRTLNPGERLVYRFTARRAGAWLYHCSTPPMTLHIANGMYGAVIIDPPGLPPVDREYALVGAQLYAGPPDGDAKPAAIRAGQPDGWMFNGTAAQYMHAPLSARTGERVRVWVVNAGPGDSLAFHVVGTQFDTVYKEGAWLLRPNDPGGSQALDLAPAQGGFVEMTFPEPGHYPFMDHDMRHAENGAHGIFEVSG</sequence>
<name>A0ABU5YG48_9MYCO</name>
<feature type="transmembrane region" description="Helical" evidence="12">
    <location>
        <begin position="36"/>
        <end position="57"/>
    </location>
</feature>